<dbReference type="EMBL" id="SUNJ01007883">
    <property type="protein sequence ID" value="TPP61660.1"/>
    <property type="molecule type" value="Genomic_DNA"/>
</dbReference>
<keyword evidence="2" id="KW-1185">Reference proteome</keyword>
<reference evidence="1 2" key="1">
    <citation type="submission" date="2019-04" db="EMBL/GenBank/DDBJ databases">
        <title>Annotation for the trematode Fasciola gigantica.</title>
        <authorList>
            <person name="Choi Y.-J."/>
        </authorList>
    </citation>
    <scope>NUCLEOTIDE SEQUENCE [LARGE SCALE GENOMIC DNA]</scope>
    <source>
        <strain evidence="1">Uganda_cow_1</strain>
    </source>
</reference>
<accession>A0A504YVK1</accession>
<dbReference type="Proteomes" id="UP000316759">
    <property type="component" value="Unassembled WGS sequence"/>
</dbReference>
<evidence type="ECO:0000313" key="1">
    <source>
        <dbReference type="EMBL" id="TPP61660.1"/>
    </source>
</evidence>
<protein>
    <submittedName>
        <fullName evidence="1">Uncharacterized protein</fullName>
    </submittedName>
</protein>
<name>A0A504YVK1_FASGI</name>
<organism evidence="1 2">
    <name type="scientific">Fasciola gigantica</name>
    <name type="common">Giant liver fluke</name>
    <dbReference type="NCBI Taxonomy" id="46835"/>
    <lineage>
        <taxon>Eukaryota</taxon>
        <taxon>Metazoa</taxon>
        <taxon>Spiralia</taxon>
        <taxon>Lophotrochozoa</taxon>
        <taxon>Platyhelminthes</taxon>
        <taxon>Trematoda</taxon>
        <taxon>Digenea</taxon>
        <taxon>Plagiorchiida</taxon>
        <taxon>Echinostomata</taxon>
        <taxon>Echinostomatoidea</taxon>
        <taxon>Fasciolidae</taxon>
        <taxon>Fasciola</taxon>
    </lineage>
</organism>
<gene>
    <name evidence="1" type="ORF">FGIG_06793</name>
</gene>
<dbReference type="AlphaFoldDB" id="A0A504YVK1"/>
<dbReference type="OrthoDB" id="6253705at2759"/>
<sequence length="140" mass="16031">MAPKSKPSSSKGLPSTYLTRKGELFLYSSTQEVQPWQSQVTLEELNFLADKRVNLSRAVEGEESRKQFLSKSLEVVGILKKNIEFPSSWLSPARETVPPIAVKQGLTMSEFLQLNRVRRGTSFQFYPTQKSNRRLRKKPK</sequence>
<evidence type="ECO:0000313" key="2">
    <source>
        <dbReference type="Proteomes" id="UP000316759"/>
    </source>
</evidence>
<proteinExistence type="predicted"/>
<comment type="caution">
    <text evidence="1">The sequence shown here is derived from an EMBL/GenBank/DDBJ whole genome shotgun (WGS) entry which is preliminary data.</text>
</comment>